<proteinExistence type="predicted"/>
<keyword evidence="3" id="KW-1185">Reference proteome</keyword>
<accession>A0ABN7BAX3</accession>
<dbReference type="EMBL" id="AP028921">
    <property type="protein sequence ID" value="BET01545.1"/>
    <property type="molecule type" value="Genomic_DNA"/>
</dbReference>
<protein>
    <submittedName>
        <fullName evidence="2">Uncharacterized protein</fullName>
    </submittedName>
</protein>
<organism evidence="2 3">
    <name type="scientific">Nesidiocoris tenuis</name>
    <dbReference type="NCBI Taxonomy" id="355587"/>
    <lineage>
        <taxon>Eukaryota</taxon>
        <taxon>Metazoa</taxon>
        <taxon>Ecdysozoa</taxon>
        <taxon>Arthropoda</taxon>
        <taxon>Hexapoda</taxon>
        <taxon>Insecta</taxon>
        <taxon>Pterygota</taxon>
        <taxon>Neoptera</taxon>
        <taxon>Paraneoptera</taxon>
        <taxon>Hemiptera</taxon>
        <taxon>Heteroptera</taxon>
        <taxon>Panheteroptera</taxon>
        <taxon>Cimicomorpha</taxon>
        <taxon>Miridae</taxon>
        <taxon>Dicyphina</taxon>
        <taxon>Nesidiocoris</taxon>
    </lineage>
</organism>
<evidence type="ECO:0000313" key="3">
    <source>
        <dbReference type="Proteomes" id="UP001307889"/>
    </source>
</evidence>
<evidence type="ECO:0000256" key="1">
    <source>
        <dbReference type="SAM" id="MobiDB-lite"/>
    </source>
</evidence>
<evidence type="ECO:0000313" key="2">
    <source>
        <dbReference type="EMBL" id="BET01545.1"/>
    </source>
</evidence>
<reference evidence="2 3" key="1">
    <citation type="submission" date="2023-09" db="EMBL/GenBank/DDBJ databases">
        <title>Nesidiocoris tenuis whole genome shotgun sequence.</title>
        <authorList>
            <person name="Shibata T."/>
            <person name="Shimoda M."/>
            <person name="Kobayashi T."/>
            <person name="Uehara T."/>
        </authorList>
    </citation>
    <scope>NUCLEOTIDE SEQUENCE [LARGE SCALE GENOMIC DNA]</scope>
    <source>
        <strain evidence="2 3">Japan</strain>
    </source>
</reference>
<dbReference type="Proteomes" id="UP001307889">
    <property type="component" value="Chromosome 13"/>
</dbReference>
<sequence length="144" mass="16367">MALPLLENISRKRMRNPTEDEASEFTPLSKRINNLHLNAFPLQKSLIPCIPKLETHKNLVAANERLSDDYNCARGVGDQAHALSVAAPMLNVGQQWASPGNYPADLPISYAPDLTPAENPYYYESNRLLFELYQQRIQRLPNQY</sequence>
<gene>
    <name evidence="2" type="ORF">NTJ_14362</name>
</gene>
<name>A0ABN7BAX3_9HEMI</name>
<feature type="region of interest" description="Disordered" evidence="1">
    <location>
        <begin position="1"/>
        <end position="24"/>
    </location>
</feature>